<evidence type="ECO:0000313" key="2">
    <source>
        <dbReference type="Proteomes" id="UP000444318"/>
    </source>
</evidence>
<dbReference type="RefSeq" id="WP_152802047.1">
    <property type="nucleotide sequence ID" value="NZ_WHUF01000001.1"/>
</dbReference>
<protein>
    <submittedName>
        <fullName evidence="1">Uncharacterized protein</fullName>
    </submittedName>
</protein>
<proteinExistence type="predicted"/>
<name>A0A843S8L4_9BURK</name>
<sequence>MQVSEVFSSKSIPVGHRITLEGIFVMSCGIGCFVQNMDDLGDKEKSIFIEHPDLENKLLSCVPAFGGGKISYCDKAKISGVLNREFSEGFLCKFNGVSDFIIFRNDAVFNVKL</sequence>
<gene>
    <name evidence="1" type="ORF">GEV01_04645</name>
</gene>
<organism evidence="1 2">
    <name type="scientific">Rugamonas rivuli</name>
    <dbReference type="NCBI Taxonomy" id="2743358"/>
    <lineage>
        <taxon>Bacteria</taxon>
        <taxon>Pseudomonadati</taxon>
        <taxon>Pseudomonadota</taxon>
        <taxon>Betaproteobacteria</taxon>
        <taxon>Burkholderiales</taxon>
        <taxon>Oxalobacteraceae</taxon>
        <taxon>Telluria group</taxon>
        <taxon>Rugamonas</taxon>
    </lineage>
</organism>
<keyword evidence="2" id="KW-1185">Reference proteome</keyword>
<comment type="caution">
    <text evidence="1">The sequence shown here is derived from an EMBL/GenBank/DDBJ whole genome shotgun (WGS) entry which is preliminary data.</text>
</comment>
<reference evidence="1 2" key="1">
    <citation type="submission" date="2019-10" db="EMBL/GenBank/DDBJ databases">
        <title>Two novel species isolated from a subtropical stream in China.</title>
        <authorList>
            <person name="Lu H."/>
        </authorList>
    </citation>
    <scope>NUCLEOTIDE SEQUENCE [LARGE SCALE GENOMIC DNA]</scope>
    <source>
        <strain evidence="1 2">FT103W</strain>
    </source>
</reference>
<dbReference type="AlphaFoldDB" id="A0A843S8L4"/>
<evidence type="ECO:0000313" key="1">
    <source>
        <dbReference type="EMBL" id="MQA18798.1"/>
    </source>
</evidence>
<dbReference type="Proteomes" id="UP000444318">
    <property type="component" value="Unassembled WGS sequence"/>
</dbReference>
<dbReference type="EMBL" id="WHUF01000001">
    <property type="protein sequence ID" value="MQA18798.1"/>
    <property type="molecule type" value="Genomic_DNA"/>
</dbReference>
<accession>A0A843S8L4</accession>